<dbReference type="Pfam" id="PF15093">
    <property type="entry name" value="SPMIP4-like"/>
    <property type="match status" value="1"/>
</dbReference>
<sequence length="476" mass="53791">MTVCSAKVQHPPAVIKGHRHFSFGGAALPENVTINQYYDLTDTKRSNLRLNDQLIPKPTDINLGEFMIRVPVQREHPYQSHISRYAIFPSFHSPDDPNRGMLAGDKRPLNPLIPTNAPEVILLNKTKGCPYRHEIVKVPMETERKGMSWPGQHGFLDYPKPTNGVSQGFYPKPPKTVCPNCSLRDWGSTLSKRTANILCNLEKLQWVTSYQMHFTGNGPSNPLKLDDFDEQTIDTATQQGTPYATRLRERSHPVFVPPRPLDGRRARILQGRQSLRGQGVHNDTSYAPSDQEQGFTKWNAHRLDSLPQGSNRNLEPLRPQLEGGSPQLRCNPEQESSSAMCETCRKTHSECPALSSPVLNTGLTKPIQTFREDQAEHKALDLQNNPSTEAEKPFEFENLTGTSRATVPEGDAAKLGYMIRETNHNSLQALQDSFSKTEALRRFHQTIKSKAADLRDHHHAGRKHDFYGFNSYYFHN</sequence>
<dbReference type="Ensembl" id="ENSDCDT00010002548.1">
    <property type="protein sequence ID" value="ENSDCDP00010002450.1"/>
    <property type="gene ID" value="ENSDCDG00010001196.1"/>
</dbReference>
<evidence type="ECO:0000256" key="1">
    <source>
        <dbReference type="SAM" id="MobiDB-lite"/>
    </source>
</evidence>
<reference evidence="2" key="2">
    <citation type="submission" date="2025-08" db="UniProtKB">
        <authorList>
            <consortium name="Ensembl"/>
        </authorList>
    </citation>
    <scope>IDENTIFICATION</scope>
</reference>
<dbReference type="PANTHER" id="PTHR31393">
    <property type="entry name" value="C5ORF31"/>
    <property type="match status" value="1"/>
</dbReference>
<reference evidence="2 3" key="1">
    <citation type="submission" date="2020-06" db="EMBL/GenBank/DDBJ databases">
        <authorList>
            <consortium name="Wellcome Sanger Institute Data Sharing"/>
        </authorList>
    </citation>
    <scope>NUCLEOTIDE SEQUENCE [LARGE SCALE GENOMIC DNA]</scope>
</reference>
<name>A0AAY4A3F5_9TELE</name>
<dbReference type="PANTHER" id="PTHR31393:SF2">
    <property type="entry name" value="CHROMOSOME 7 OPEN READING FRAME 31"/>
    <property type="match status" value="1"/>
</dbReference>
<protein>
    <submittedName>
        <fullName evidence="2">Uncharacterized protein</fullName>
    </submittedName>
</protein>
<gene>
    <name evidence="2" type="primary">C7orf31</name>
</gene>
<organism evidence="2 3">
    <name type="scientific">Denticeps clupeoides</name>
    <name type="common">denticle herring</name>
    <dbReference type="NCBI Taxonomy" id="299321"/>
    <lineage>
        <taxon>Eukaryota</taxon>
        <taxon>Metazoa</taxon>
        <taxon>Chordata</taxon>
        <taxon>Craniata</taxon>
        <taxon>Vertebrata</taxon>
        <taxon>Euteleostomi</taxon>
        <taxon>Actinopterygii</taxon>
        <taxon>Neopterygii</taxon>
        <taxon>Teleostei</taxon>
        <taxon>Clupei</taxon>
        <taxon>Clupeiformes</taxon>
        <taxon>Denticipitoidei</taxon>
        <taxon>Denticipitidae</taxon>
        <taxon>Denticeps</taxon>
    </lineage>
</organism>
<keyword evidence="3" id="KW-1185">Reference proteome</keyword>
<accession>A0AAY4A3F5</accession>
<dbReference type="InterPro" id="IPR027886">
    <property type="entry name" value="SPMIP4"/>
</dbReference>
<evidence type="ECO:0000313" key="2">
    <source>
        <dbReference type="Ensembl" id="ENSDCDP00010002450.1"/>
    </source>
</evidence>
<dbReference type="GeneTree" id="ENSGT00390000015236"/>
<dbReference type="Proteomes" id="UP000694580">
    <property type="component" value="Chromosome 5"/>
</dbReference>
<reference evidence="2" key="3">
    <citation type="submission" date="2025-09" db="UniProtKB">
        <authorList>
            <consortium name="Ensembl"/>
        </authorList>
    </citation>
    <scope>IDENTIFICATION</scope>
</reference>
<proteinExistence type="predicted"/>
<dbReference type="GO" id="GO:0005813">
    <property type="term" value="C:centrosome"/>
    <property type="evidence" value="ECO:0007669"/>
    <property type="project" value="TreeGrafter"/>
</dbReference>
<dbReference type="AlphaFoldDB" id="A0AAY4A3F5"/>
<evidence type="ECO:0000313" key="3">
    <source>
        <dbReference type="Proteomes" id="UP000694580"/>
    </source>
</evidence>
<feature type="region of interest" description="Disordered" evidence="1">
    <location>
        <begin position="303"/>
        <end position="334"/>
    </location>
</feature>